<keyword evidence="5 6" id="KW-0234">DNA repair</keyword>
<dbReference type="Proteomes" id="UP000192610">
    <property type="component" value="Unassembled WGS sequence"/>
</dbReference>
<keyword evidence="1 6" id="KW-0540">Nuclease</keyword>
<comment type="similarity">
    <text evidence="6">Belongs to the vsr family.</text>
</comment>
<dbReference type="Pfam" id="PF03852">
    <property type="entry name" value="Vsr"/>
    <property type="match status" value="1"/>
</dbReference>
<dbReference type="AlphaFoldDB" id="A0A1V9EDR6"/>
<dbReference type="GO" id="GO:0006298">
    <property type="term" value="P:mismatch repair"/>
    <property type="evidence" value="ECO:0007669"/>
    <property type="project" value="UniProtKB-UniRule"/>
</dbReference>
<proteinExistence type="inferred from homology"/>
<dbReference type="InterPro" id="IPR004603">
    <property type="entry name" value="DNA_mismatch_endonuc_vsr"/>
</dbReference>
<dbReference type="STRING" id="354355.SAMN05660816_02834"/>
<dbReference type="EC" id="3.1.-.-" evidence="6"/>
<evidence type="ECO:0000256" key="4">
    <source>
        <dbReference type="ARBA" id="ARBA00022801"/>
    </source>
</evidence>
<keyword evidence="3 6" id="KW-0227">DNA damage</keyword>
<evidence type="ECO:0000313" key="7">
    <source>
        <dbReference type="EMBL" id="OQP44232.1"/>
    </source>
</evidence>
<dbReference type="EMBL" id="LVXG01000035">
    <property type="protein sequence ID" value="OQP44232.1"/>
    <property type="molecule type" value="Genomic_DNA"/>
</dbReference>
<dbReference type="GO" id="GO:0016787">
    <property type="term" value="F:hydrolase activity"/>
    <property type="evidence" value="ECO:0007669"/>
    <property type="project" value="UniProtKB-KW"/>
</dbReference>
<accession>A0A1V9EDR6</accession>
<evidence type="ECO:0000313" key="8">
    <source>
        <dbReference type="Proteomes" id="UP000192610"/>
    </source>
</evidence>
<dbReference type="PIRSF" id="PIRSF018267">
    <property type="entry name" value="VSR_endonuc"/>
    <property type="match status" value="1"/>
</dbReference>
<dbReference type="CDD" id="cd00221">
    <property type="entry name" value="Vsr"/>
    <property type="match status" value="1"/>
</dbReference>
<evidence type="ECO:0000256" key="1">
    <source>
        <dbReference type="ARBA" id="ARBA00022722"/>
    </source>
</evidence>
<evidence type="ECO:0000256" key="3">
    <source>
        <dbReference type="ARBA" id="ARBA00022763"/>
    </source>
</evidence>
<dbReference type="Gene3D" id="3.40.960.10">
    <property type="entry name" value="VSR Endonuclease"/>
    <property type="match status" value="1"/>
</dbReference>
<sequence>MDIWSKVKRSEVMGKIRAKDTKPEMLLRSALFKAGYRFRIHKAGLPGKPDIVMSKYKTIIFVHGCFWHFHEDCAEGRIPNSNSEYWRKKLTKNIERDSKNIKLLQDDGWQVLVVWECELKSESSILKIVDKLRMHLKI</sequence>
<evidence type="ECO:0000256" key="6">
    <source>
        <dbReference type="PIRNR" id="PIRNR018267"/>
    </source>
</evidence>
<keyword evidence="4 6" id="KW-0378">Hydrolase</keyword>
<protein>
    <recommendedName>
        <fullName evidence="6">Very short patch repair endonuclease</fullName>
        <ecNumber evidence="6">3.1.-.-</ecNumber>
    </recommendedName>
</protein>
<comment type="function">
    <text evidence="6">May nick specific sequences that contain T:G mispairs resulting from m5C-deamination.</text>
</comment>
<evidence type="ECO:0000256" key="5">
    <source>
        <dbReference type="ARBA" id="ARBA00023204"/>
    </source>
</evidence>
<organism evidence="7 8">
    <name type="scientific">Niastella yeongjuensis</name>
    <dbReference type="NCBI Taxonomy" id="354355"/>
    <lineage>
        <taxon>Bacteria</taxon>
        <taxon>Pseudomonadati</taxon>
        <taxon>Bacteroidota</taxon>
        <taxon>Chitinophagia</taxon>
        <taxon>Chitinophagales</taxon>
        <taxon>Chitinophagaceae</taxon>
        <taxon>Niastella</taxon>
    </lineage>
</organism>
<reference evidence="8" key="1">
    <citation type="submission" date="2016-04" db="EMBL/GenBank/DDBJ databases">
        <authorList>
            <person name="Chen L."/>
            <person name="Zhuang W."/>
            <person name="Wang G."/>
        </authorList>
    </citation>
    <scope>NUCLEOTIDE SEQUENCE [LARGE SCALE GENOMIC DNA]</scope>
    <source>
        <strain evidence="8">17621</strain>
    </source>
</reference>
<dbReference type="GO" id="GO:0004519">
    <property type="term" value="F:endonuclease activity"/>
    <property type="evidence" value="ECO:0007669"/>
    <property type="project" value="UniProtKB-KW"/>
</dbReference>
<dbReference type="InterPro" id="IPR011335">
    <property type="entry name" value="Restrct_endonuc-II-like"/>
</dbReference>
<dbReference type="OrthoDB" id="9801520at2"/>
<dbReference type="NCBIfam" id="TIGR00632">
    <property type="entry name" value="vsr"/>
    <property type="match status" value="1"/>
</dbReference>
<dbReference type="SUPFAM" id="SSF52980">
    <property type="entry name" value="Restriction endonuclease-like"/>
    <property type="match status" value="1"/>
</dbReference>
<dbReference type="RefSeq" id="WP_081202967.1">
    <property type="nucleotide sequence ID" value="NZ_FOCZ01000004.1"/>
</dbReference>
<comment type="caution">
    <text evidence="7">The sequence shown here is derived from an EMBL/GenBank/DDBJ whole genome shotgun (WGS) entry which is preliminary data.</text>
</comment>
<keyword evidence="2 6" id="KW-0255">Endonuclease</keyword>
<evidence type="ECO:0000256" key="2">
    <source>
        <dbReference type="ARBA" id="ARBA00022759"/>
    </source>
</evidence>
<keyword evidence="8" id="KW-1185">Reference proteome</keyword>
<name>A0A1V9EDR6_9BACT</name>
<gene>
    <name evidence="7" type="ORF">A4H97_33300</name>
</gene>